<name>A0A1G2BGP7_9BACT</name>
<keyword evidence="2" id="KW-0560">Oxidoreductase</keyword>
<accession>A0A1G2BGP7</accession>
<proteinExistence type="predicted"/>
<dbReference type="InterPro" id="IPR023753">
    <property type="entry name" value="FAD/NAD-binding_dom"/>
</dbReference>
<reference evidence="4 5" key="1">
    <citation type="journal article" date="2016" name="Nat. Commun.">
        <title>Thousands of microbial genomes shed light on interconnected biogeochemical processes in an aquifer system.</title>
        <authorList>
            <person name="Anantharaman K."/>
            <person name="Brown C.T."/>
            <person name="Hug L.A."/>
            <person name="Sharon I."/>
            <person name="Castelle C.J."/>
            <person name="Probst A.J."/>
            <person name="Thomas B.C."/>
            <person name="Singh A."/>
            <person name="Wilkins M.J."/>
            <person name="Karaoz U."/>
            <person name="Brodie E.L."/>
            <person name="Williams K.H."/>
            <person name="Hubbard S.S."/>
            <person name="Banfield J.F."/>
        </authorList>
    </citation>
    <scope>NUCLEOTIDE SEQUENCE [LARGE SCALE GENOMIC DNA]</scope>
</reference>
<dbReference type="PRINTS" id="PR00368">
    <property type="entry name" value="FADPNR"/>
</dbReference>
<feature type="domain" description="FAD/NAD(P)-binding" evidence="3">
    <location>
        <begin position="2"/>
        <end position="293"/>
    </location>
</feature>
<dbReference type="PRINTS" id="PR00469">
    <property type="entry name" value="PNDRDTASEII"/>
</dbReference>
<comment type="caution">
    <text evidence="4">The sequence shown here is derived from an EMBL/GenBank/DDBJ whole genome shotgun (WGS) entry which is preliminary data.</text>
</comment>
<evidence type="ECO:0000259" key="3">
    <source>
        <dbReference type="Pfam" id="PF07992"/>
    </source>
</evidence>
<keyword evidence="1" id="KW-0285">Flavoprotein</keyword>
<dbReference type="InterPro" id="IPR050097">
    <property type="entry name" value="Ferredoxin-NADP_redctase_2"/>
</dbReference>
<dbReference type="GO" id="GO:0016491">
    <property type="term" value="F:oxidoreductase activity"/>
    <property type="evidence" value="ECO:0007669"/>
    <property type="project" value="UniProtKB-KW"/>
</dbReference>
<dbReference type="Gene3D" id="3.50.50.60">
    <property type="entry name" value="FAD/NAD(P)-binding domain"/>
    <property type="match status" value="2"/>
</dbReference>
<evidence type="ECO:0000256" key="2">
    <source>
        <dbReference type="ARBA" id="ARBA00023002"/>
    </source>
</evidence>
<dbReference type="AlphaFoldDB" id="A0A1G2BGP7"/>
<evidence type="ECO:0000256" key="1">
    <source>
        <dbReference type="ARBA" id="ARBA00022630"/>
    </source>
</evidence>
<protein>
    <recommendedName>
        <fullName evidence="3">FAD/NAD(P)-binding domain-containing protein</fullName>
    </recommendedName>
</protein>
<organism evidence="4 5">
    <name type="scientific">Candidatus Kerfeldbacteria bacterium RIFOXYB2_FULL_38_14</name>
    <dbReference type="NCBI Taxonomy" id="1798547"/>
    <lineage>
        <taxon>Bacteria</taxon>
        <taxon>Candidatus Kerfeldiibacteriota</taxon>
    </lineage>
</organism>
<dbReference type="SUPFAM" id="SSF51905">
    <property type="entry name" value="FAD/NAD(P)-binding domain"/>
    <property type="match status" value="1"/>
</dbReference>
<dbReference type="EMBL" id="MHKI01000001">
    <property type="protein sequence ID" value="OGY88398.1"/>
    <property type="molecule type" value="Genomic_DNA"/>
</dbReference>
<evidence type="ECO:0000313" key="5">
    <source>
        <dbReference type="Proteomes" id="UP000176420"/>
    </source>
</evidence>
<dbReference type="Proteomes" id="UP000176420">
    <property type="component" value="Unassembled WGS sequence"/>
</dbReference>
<sequence length="309" mass="33096">MFDLVIIGGSAASTAAGIYAARRRLKLKMVCKEFGGEVATSGEILNYPGMTETEGFALTAKFKEHLKYNEVEPEEGVTVTGIVKKGEGNFEVFGRKIDTPVSYQAKAVIVATGVHPRHLGVPGEDVFYGKGVTYCTTCDGPLYKNKKVVTIGGGNSALESALMLAEIASHVTLLNKNDKFKGEQVLIDKVSHSPKIEVLYQAQTKSIAGEQFVKKVIYEDKKSQTEKSVATDGVFVHIGLIPNSDFIPAAVKKTPLGEIEINMKAQTSVPGFFAAGDVTNVPYKQIAIATGQGVTATLSAVEYLNKLTA</sequence>
<dbReference type="InterPro" id="IPR036188">
    <property type="entry name" value="FAD/NAD-bd_sf"/>
</dbReference>
<dbReference type="Pfam" id="PF07992">
    <property type="entry name" value="Pyr_redox_2"/>
    <property type="match status" value="1"/>
</dbReference>
<evidence type="ECO:0000313" key="4">
    <source>
        <dbReference type="EMBL" id="OGY88398.1"/>
    </source>
</evidence>
<dbReference type="PANTHER" id="PTHR48105">
    <property type="entry name" value="THIOREDOXIN REDUCTASE 1-RELATED-RELATED"/>
    <property type="match status" value="1"/>
</dbReference>
<gene>
    <name evidence="4" type="ORF">A2319_05170</name>
</gene>